<accession>A0A426Y757</accession>
<protein>
    <submittedName>
        <fullName evidence="1">Uncharacterized protein</fullName>
    </submittedName>
</protein>
<dbReference type="Proteomes" id="UP000287651">
    <property type="component" value="Unassembled WGS sequence"/>
</dbReference>
<proteinExistence type="predicted"/>
<sequence>MGGLPVGLRRLSRLKYPDSWVSVVQPPTLGGSAAINRLKTWVATVHPPFISGLLVKIFVKVVPSTFRISACT</sequence>
<gene>
    <name evidence="1" type="ORF">B296_00009691</name>
</gene>
<comment type="caution">
    <text evidence="1">The sequence shown here is derived from an EMBL/GenBank/DDBJ whole genome shotgun (WGS) entry which is preliminary data.</text>
</comment>
<organism evidence="1 2">
    <name type="scientific">Ensete ventricosum</name>
    <name type="common">Abyssinian banana</name>
    <name type="synonym">Musa ensete</name>
    <dbReference type="NCBI Taxonomy" id="4639"/>
    <lineage>
        <taxon>Eukaryota</taxon>
        <taxon>Viridiplantae</taxon>
        <taxon>Streptophyta</taxon>
        <taxon>Embryophyta</taxon>
        <taxon>Tracheophyta</taxon>
        <taxon>Spermatophyta</taxon>
        <taxon>Magnoliopsida</taxon>
        <taxon>Liliopsida</taxon>
        <taxon>Zingiberales</taxon>
        <taxon>Musaceae</taxon>
        <taxon>Ensete</taxon>
    </lineage>
</organism>
<evidence type="ECO:0000313" key="1">
    <source>
        <dbReference type="EMBL" id="RRT47552.1"/>
    </source>
</evidence>
<dbReference type="AlphaFoldDB" id="A0A426Y757"/>
<reference evidence="1 2" key="1">
    <citation type="journal article" date="2014" name="Agronomy (Basel)">
        <title>A Draft Genome Sequence for Ensete ventricosum, the Drought-Tolerant Tree Against Hunger.</title>
        <authorList>
            <person name="Harrison J."/>
            <person name="Moore K.A."/>
            <person name="Paszkiewicz K."/>
            <person name="Jones T."/>
            <person name="Grant M."/>
            <person name="Ambacheew D."/>
            <person name="Muzemil S."/>
            <person name="Studholme D.J."/>
        </authorList>
    </citation>
    <scope>NUCLEOTIDE SEQUENCE [LARGE SCALE GENOMIC DNA]</scope>
</reference>
<evidence type="ECO:0000313" key="2">
    <source>
        <dbReference type="Proteomes" id="UP000287651"/>
    </source>
</evidence>
<name>A0A426Y757_ENSVE</name>
<dbReference type="EMBL" id="AMZH03014485">
    <property type="protein sequence ID" value="RRT47552.1"/>
    <property type="molecule type" value="Genomic_DNA"/>
</dbReference>